<comment type="caution">
    <text evidence="3">The sequence shown here is derived from an EMBL/GenBank/DDBJ whole genome shotgun (WGS) entry which is preliminary data.</text>
</comment>
<dbReference type="AlphaFoldDB" id="A0A8H3FN61"/>
<keyword evidence="1" id="KW-0175">Coiled coil</keyword>
<evidence type="ECO:0000313" key="4">
    <source>
        <dbReference type="Proteomes" id="UP000664534"/>
    </source>
</evidence>
<name>A0A8H3FN61_9LECA</name>
<dbReference type="Proteomes" id="UP000664534">
    <property type="component" value="Unassembled WGS sequence"/>
</dbReference>
<evidence type="ECO:0000256" key="2">
    <source>
        <dbReference type="SAM" id="MobiDB-lite"/>
    </source>
</evidence>
<dbReference type="EMBL" id="CAJPDT010000047">
    <property type="protein sequence ID" value="CAF9927589.1"/>
    <property type="molecule type" value="Genomic_DNA"/>
</dbReference>
<protein>
    <submittedName>
        <fullName evidence="3">Uncharacterized protein</fullName>
    </submittedName>
</protein>
<gene>
    <name evidence="3" type="ORF">IMSHALPRED_007246</name>
</gene>
<organism evidence="3 4">
    <name type="scientific">Imshaugia aleurites</name>
    <dbReference type="NCBI Taxonomy" id="172621"/>
    <lineage>
        <taxon>Eukaryota</taxon>
        <taxon>Fungi</taxon>
        <taxon>Dikarya</taxon>
        <taxon>Ascomycota</taxon>
        <taxon>Pezizomycotina</taxon>
        <taxon>Lecanoromycetes</taxon>
        <taxon>OSLEUM clade</taxon>
        <taxon>Lecanoromycetidae</taxon>
        <taxon>Lecanorales</taxon>
        <taxon>Lecanorineae</taxon>
        <taxon>Parmeliaceae</taxon>
        <taxon>Imshaugia</taxon>
    </lineage>
</organism>
<feature type="compositionally biased region" description="Basic and acidic residues" evidence="2">
    <location>
        <begin position="1"/>
        <end position="12"/>
    </location>
</feature>
<sequence length="469" mass="52953">MDLEVSKIKGEFEVQSEQSPAQEAIMPANESEDVTMTDPVLIGEQSHRQLFDEEDEVQFVGVRLNLRSANKRQEKTIKKGKASIKDNETTADIPEDGLTNIDVRLQSGQSQLEDTKKQLVAFKADLKESRAQLKIKKKELAACRGELKASKKFGRETKVKNRDLQESLTTSEKDFSECRDALFSLQTVTQVPDSTISELFESLSQQILQWIEATVVAFEKANPEAQADQILSVGGDKQARTFFRRYPDVGEHFARHLIHLFLQNNLFSKQVYFLGLPDEIAQLLRKAELKMAELDPPRSSVAIASWRSETLKALAKTTESGDYANEQAKDLNSRLFKELSKALPFMFSGTEARITFYDQVLLRAVGLANTIRMSTSDYYFSMPESPLILYKPVTTDLLKVHKMIEFKSGRPLKPDSAVVADEDGSIGDIVICLEPGLHRMIKGEETTLRQEMFLVELKHPLRKRSKTSA</sequence>
<accession>A0A8H3FN61</accession>
<feature type="coiled-coil region" evidence="1">
    <location>
        <begin position="112"/>
        <end position="146"/>
    </location>
</feature>
<feature type="region of interest" description="Disordered" evidence="2">
    <location>
        <begin position="1"/>
        <end position="32"/>
    </location>
</feature>
<evidence type="ECO:0000256" key="1">
    <source>
        <dbReference type="SAM" id="Coils"/>
    </source>
</evidence>
<keyword evidence="4" id="KW-1185">Reference proteome</keyword>
<dbReference type="OrthoDB" id="4755094at2759"/>
<proteinExistence type="predicted"/>
<evidence type="ECO:0000313" key="3">
    <source>
        <dbReference type="EMBL" id="CAF9927589.1"/>
    </source>
</evidence>
<reference evidence="3" key="1">
    <citation type="submission" date="2021-03" db="EMBL/GenBank/DDBJ databases">
        <authorList>
            <person name="Tagirdzhanova G."/>
        </authorList>
    </citation>
    <scope>NUCLEOTIDE SEQUENCE</scope>
</reference>